<dbReference type="PANTHER" id="PTHR30349:SF41">
    <property type="entry name" value="INTEGRASE_RECOMBINASE PROTEIN MJ0367-RELATED"/>
    <property type="match status" value="1"/>
</dbReference>
<evidence type="ECO:0000256" key="2">
    <source>
        <dbReference type="ARBA" id="ARBA00022908"/>
    </source>
</evidence>
<dbReference type="GO" id="GO:0015074">
    <property type="term" value="P:DNA integration"/>
    <property type="evidence" value="ECO:0007669"/>
    <property type="project" value="UniProtKB-KW"/>
</dbReference>
<protein>
    <recommendedName>
        <fullName evidence="10">Core-binding (CB) domain-containing protein</fullName>
    </recommendedName>
</protein>
<dbReference type="EMBL" id="QUOU01000001">
    <property type="protein sequence ID" value="REL27507.1"/>
    <property type="molecule type" value="Genomic_DNA"/>
</dbReference>
<feature type="domain" description="Core-binding (CB)" evidence="7">
    <location>
        <begin position="33"/>
        <end position="116"/>
    </location>
</feature>
<dbReference type="SUPFAM" id="SSF56349">
    <property type="entry name" value="DNA breaking-rejoining enzymes"/>
    <property type="match status" value="1"/>
</dbReference>
<keyword evidence="2" id="KW-0229">DNA integration</keyword>
<dbReference type="InterPro" id="IPR013762">
    <property type="entry name" value="Integrase-like_cat_sf"/>
</dbReference>
<dbReference type="PROSITE" id="PS51900">
    <property type="entry name" value="CB"/>
    <property type="match status" value="1"/>
</dbReference>
<accession>A0A3E0TT36</accession>
<sequence>MRVVQVKGIKYAGGGINLSTVVDDEDIPLLAPSLFLLHVARNGRISDNRTTTKSYAQVLKDFFEVLKASDDLSYSDVTDAHLTAYFNAYRGQKKGNKKSTIEYHATVLSNFYAYMKKIGISDAIDYLSFSYDDSEAQRNVKDLLMGEILTIYMDDKEFKDKVLAQVKAQNPFIRERDELALKLGYYAGFRTHELVSYNNLYAPSLRRQFPEKDKDDIRAGELEIIGKGNKLRTVHISPELVSGINKFLWGRGKSLKGSLMAKANGEPLTDLNYASRLFTRIKTANLAELSSDKNNWKARVYHSLRKCYATNSVSFCYDENKDPMVFIPQWLGHHDEETSKVYIFYDAVISNRIDVMNTLSLNNSEYAQKYKSKS</sequence>
<evidence type="ECO:0000259" key="6">
    <source>
        <dbReference type="PROSITE" id="PS51898"/>
    </source>
</evidence>
<comment type="similarity">
    <text evidence="1">Belongs to the 'phage' integrase family.</text>
</comment>
<dbReference type="InterPro" id="IPR010998">
    <property type="entry name" value="Integrase_recombinase_N"/>
</dbReference>
<dbReference type="Gene3D" id="1.10.443.10">
    <property type="entry name" value="Intergrase catalytic core"/>
    <property type="match status" value="1"/>
</dbReference>
<dbReference type="InterPro" id="IPR050090">
    <property type="entry name" value="Tyrosine_recombinase_XerCD"/>
</dbReference>
<evidence type="ECO:0008006" key="10">
    <source>
        <dbReference type="Google" id="ProtNLM"/>
    </source>
</evidence>
<evidence type="ECO:0000256" key="5">
    <source>
        <dbReference type="PROSITE-ProRule" id="PRU01248"/>
    </source>
</evidence>
<evidence type="ECO:0000256" key="1">
    <source>
        <dbReference type="ARBA" id="ARBA00008857"/>
    </source>
</evidence>
<keyword evidence="3 5" id="KW-0238">DNA-binding</keyword>
<dbReference type="PANTHER" id="PTHR30349">
    <property type="entry name" value="PHAGE INTEGRASE-RELATED"/>
    <property type="match status" value="1"/>
</dbReference>
<dbReference type="OrthoDB" id="6402800at2"/>
<dbReference type="AlphaFoldDB" id="A0A3E0TT36"/>
<dbReference type="Proteomes" id="UP000256478">
    <property type="component" value="Unassembled WGS sequence"/>
</dbReference>
<comment type="caution">
    <text evidence="8">The sequence shown here is derived from an EMBL/GenBank/DDBJ whole genome shotgun (WGS) entry which is preliminary data.</text>
</comment>
<dbReference type="Gene3D" id="1.10.150.130">
    <property type="match status" value="1"/>
</dbReference>
<dbReference type="PROSITE" id="PS51898">
    <property type="entry name" value="TYR_RECOMBINASE"/>
    <property type="match status" value="1"/>
</dbReference>
<organism evidence="8 9">
    <name type="scientific">Thalassotalea euphylliae</name>
    <dbReference type="NCBI Taxonomy" id="1655234"/>
    <lineage>
        <taxon>Bacteria</taxon>
        <taxon>Pseudomonadati</taxon>
        <taxon>Pseudomonadota</taxon>
        <taxon>Gammaproteobacteria</taxon>
        <taxon>Alteromonadales</taxon>
        <taxon>Colwelliaceae</taxon>
        <taxon>Thalassotalea</taxon>
    </lineage>
</organism>
<evidence type="ECO:0000256" key="3">
    <source>
        <dbReference type="ARBA" id="ARBA00023125"/>
    </source>
</evidence>
<evidence type="ECO:0000259" key="7">
    <source>
        <dbReference type="PROSITE" id="PS51900"/>
    </source>
</evidence>
<dbReference type="GO" id="GO:0003677">
    <property type="term" value="F:DNA binding"/>
    <property type="evidence" value="ECO:0007669"/>
    <property type="project" value="UniProtKB-UniRule"/>
</dbReference>
<feature type="domain" description="Tyr recombinase" evidence="6">
    <location>
        <begin position="148"/>
        <end position="360"/>
    </location>
</feature>
<evidence type="ECO:0000313" key="8">
    <source>
        <dbReference type="EMBL" id="REL27507.1"/>
    </source>
</evidence>
<dbReference type="InterPro" id="IPR044068">
    <property type="entry name" value="CB"/>
</dbReference>
<gene>
    <name evidence="8" type="ORF">DXX93_13690</name>
</gene>
<proteinExistence type="inferred from homology"/>
<evidence type="ECO:0000313" key="9">
    <source>
        <dbReference type="Proteomes" id="UP000256478"/>
    </source>
</evidence>
<dbReference type="GO" id="GO:0006310">
    <property type="term" value="P:DNA recombination"/>
    <property type="evidence" value="ECO:0007669"/>
    <property type="project" value="UniProtKB-KW"/>
</dbReference>
<dbReference type="RefSeq" id="WP_116008585.1">
    <property type="nucleotide sequence ID" value="NZ_QUOU01000001.1"/>
</dbReference>
<dbReference type="InterPro" id="IPR011010">
    <property type="entry name" value="DNA_brk_join_enz"/>
</dbReference>
<dbReference type="InterPro" id="IPR002104">
    <property type="entry name" value="Integrase_catalytic"/>
</dbReference>
<name>A0A3E0TT36_9GAMM</name>
<keyword evidence="4" id="KW-0233">DNA recombination</keyword>
<reference evidence="8 9" key="1">
    <citation type="submission" date="2018-08" db="EMBL/GenBank/DDBJ databases">
        <title>Thalassotalea euphylliae genome.</title>
        <authorList>
            <person name="Summers S."/>
            <person name="Rice S.A."/>
            <person name="Freckelton M.L."/>
            <person name="Nedved B.T."/>
            <person name="Hadfield M.G."/>
        </authorList>
    </citation>
    <scope>NUCLEOTIDE SEQUENCE [LARGE SCALE GENOMIC DNA]</scope>
    <source>
        <strain evidence="8 9">H1</strain>
    </source>
</reference>
<dbReference type="CDD" id="cd00397">
    <property type="entry name" value="DNA_BRE_C"/>
    <property type="match status" value="1"/>
</dbReference>
<evidence type="ECO:0000256" key="4">
    <source>
        <dbReference type="ARBA" id="ARBA00023172"/>
    </source>
</evidence>